<evidence type="ECO:0000256" key="2">
    <source>
        <dbReference type="ARBA" id="ARBA00022801"/>
    </source>
</evidence>
<dbReference type="GO" id="GO:1901255">
    <property type="term" value="P:nucleotide-excision repair involved in interstrand cross-link repair"/>
    <property type="evidence" value="ECO:0007669"/>
    <property type="project" value="TreeGrafter"/>
</dbReference>
<dbReference type="EMBL" id="GBEZ01004467">
    <property type="protein sequence ID" value="JAC80752.1"/>
    <property type="molecule type" value="Transcribed_RNA"/>
</dbReference>
<proteinExistence type="predicted"/>
<keyword evidence="1" id="KW-0227">DNA damage</keyword>
<dbReference type="PANTHER" id="PTHR10150:SF0">
    <property type="entry name" value="DNA REPAIR ENDONUCLEASE XPF"/>
    <property type="match status" value="1"/>
</dbReference>
<dbReference type="Gene3D" id="3.40.50.300">
    <property type="entry name" value="P-loop containing nucleotide triphosphate hydrolases"/>
    <property type="match status" value="1"/>
</dbReference>
<dbReference type="InterPro" id="IPR027417">
    <property type="entry name" value="P-loop_NTPase"/>
</dbReference>
<evidence type="ECO:0000313" key="4">
    <source>
        <dbReference type="EMBL" id="JAC80752.1"/>
    </source>
</evidence>
<keyword evidence="2" id="KW-0378">Hydrolase</keyword>
<sequence length="305" mass="34473">MLEEKANQQPKIKGSLLDFHEEIVRQFEDENGLCILAAGLGLHKIVAALLARHAVESEGPVLILGASERQRSQTIVEFCCHCSNLRTPMVITNEVPANERHVIYQSNASAFVTTRIAVVDLLTARLDPKLLSGIIICNAHKVTEPSGEGFAAYLFRESNSKGFIRALTDRPTHFGFGFNSVEHVMKSLGLRRLFLYPRFQSNVRACLEKHAAEVIELEQDMSPAMELIQDSLIQMIEGCIKELNKTNRIDCTNLTRDRALSKSFDEIVRRQLDPVWNTVSRKTKQLVYDLRTLRQLADFSLRLDP</sequence>
<dbReference type="GO" id="GO:0000724">
    <property type="term" value="P:double-strand break repair via homologous recombination"/>
    <property type="evidence" value="ECO:0007669"/>
    <property type="project" value="TreeGrafter"/>
</dbReference>
<dbReference type="GO" id="GO:0003697">
    <property type="term" value="F:single-stranded DNA binding"/>
    <property type="evidence" value="ECO:0007669"/>
    <property type="project" value="TreeGrafter"/>
</dbReference>
<dbReference type="PANTHER" id="PTHR10150">
    <property type="entry name" value="DNA REPAIR ENDONUCLEASE XPF"/>
    <property type="match status" value="1"/>
</dbReference>
<evidence type="ECO:0000256" key="1">
    <source>
        <dbReference type="ARBA" id="ARBA00022763"/>
    </source>
</evidence>
<reference evidence="4" key="1">
    <citation type="submission" date="2014-05" db="EMBL/GenBank/DDBJ databases">
        <title>The transcriptome of the halophilic microalga Tetraselmis sp. GSL018 isolated from the Great Salt Lake, Utah.</title>
        <authorList>
            <person name="Jinkerson R.E."/>
            <person name="D'Adamo S."/>
            <person name="Posewitz M.C."/>
        </authorList>
    </citation>
    <scope>NUCLEOTIDE SEQUENCE</scope>
    <source>
        <strain evidence="4">GSL018</strain>
    </source>
</reference>
<evidence type="ECO:0000256" key="3">
    <source>
        <dbReference type="ARBA" id="ARBA00023204"/>
    </source>
</evidence>
<gene>
    <name evidence="4" type="primary">XPF</name>
    <name evidence="4" type="ORF">TSPGSL018_9555</name>
</gene>
<dbReference type="AlphaFoldDB" id="A0A061S6G4"/>
<accession>A0A061S6G4</accession>
<dbReference type="GO" id="GO:0000712">
    <property type="term" value="P:resolution of meiotic recombination intermediates"/>
    <property type="evidence" value="ECO:0007669"/>
    <property type="project" value="TreeGrafter"/>
</dbReference>
<protein>
    <submittedName>
        <fullName evidence="4">DNA excision repair protein ERCC-4</fullName>
    </submittedName>
</protein>
<feature type="non-terminal residue" evidence="4">
    <location>
        <position position="305"/>
    </location>
</feature>
<keyword evidence="3" id="KW-0234">DNA repair</keyword>
<name>A0A061S6G4_9CHLO</name>
<dbReference type="GO" id="GO:0003684">
    <property type="term" value="F:damaged DNA binding"/>
    <property type="evidence" value="ECO:0007669"/>
    <property type="project" value="TreeGrafter"/>
</dbReference>
<dbReference type="GO" id="GO:0000014">
    <property type="term" value="F:single-stranded DNA endodeoxyribonuclease activity"/>
    <property type="evidence" value="ECO:0007669"/>
    <property type="project" value="TreeGrafter"/>
</dbReference>
<organism evidence="4">
    <name type="scientific">Tetraselmis sp. GSL018</name>
    <dbReference type="NCBI Taxonomy" id="582737"/>
    <lineage>
        <taxon>Eukaryota</taxon>
        <taxon>Viridiplantae</taxon>
        <taxon>Chlorophyta</taxon>
        <taxon>core chlorophytes</taxon>
        <taxon>Chlorodendrophyceae</taxon>
        <taxon>Chlorodendrales</taxon>
        <taxon>Chlorodendraceae</taxon>
        <taxon>Tetraselmis</taxon>
    </lineage>
</organism>
<dbReference type="GO" id="GO:0000110">
    <property type="term" value="C:nucleotide-excision repair factor 1 complex"/>
    <property type="evidence" value="ECO:0007669"/>
    <property type="project" value="TreeGrafter"/>
</dbReference>